<reference evidence="3" key="1">
    <citation type="journal article" date="2019" name="Int. J. Syst. Evol. Microbiol.">
        <title>The Global Catalogue of Microorganisms (GCM) 10K type strain sequencing project: providing services to taxonomists for standard genome sequencing and annotation.</title>
        <authorList>
            <consortium name="The Broad Institute Genomics Platform"/>
            <consortium name="The Broad Institute Genome Sequencing Center for Infectious Disease"/>
            <person name="Wu L."/>
            <person name="Ma J."/>
        </authorList>
    </citation>
    <scope>NUCLEOTIDE SEQUENCE [LARGE SCALE GENOMIC DNA]</scope>
    <source>
        <strain evidence="3">KCTC 22154</strain>
    </source>
</reference>
<dbReference type="EMBL" id="BMXN01000002">
    <property type="protein sequence ID" value="GHD55595.1"/>
    <property type="molecule type" value="Genomic_DNA"/>
</dbReference>
<dbReference type="AlphaFoldDB" id="A0A8H9IMA0"/>
<sequence>MSITINLLPWREARRQRRTRRFAQLVILMLLLGVGLGLGASQLYQQKLAAQQQRNAYITQQLERLNSEIADVQRYQASVARLGEQLTLFQTLQGERASTVKLFNDIAASVVDGVVYQRLARSGDRVSISAMAGNERQVSEQLRQIADMPGLGVPLLSEVASGQDGTSRVFQFEVVQVLPGSKESAP</sequence>
<comment type="caution">
    <text evidence="2">The sequence shown here is derived from an EMBL/GenBank/DDBJ whole genome shotgun (WGS) entry which is preliminary data.</text>
</comment>
<dbReference type="RefSeq" id="WP_189462771.1">
    <property type="nucleotide sequence ID" value="NZ_BMXN01000002.1"/>
</dbReference>
<dbReference type="Pfam" id="PF05137">
    <property type="entry name" value="PilN"/>
    <property type="match status" value="1"/>
</dbReference>
<proteinExistence type="predicted"/>
<evidence type="ECO:0000256" key="1">
    <source>
        <dbReference type="SAM" id="Phobius"/>
    </source>
</evidence>
<keyword evidence="1" id="KW-0812">Transmembrane</keyword>
<evidence type="ECO:0000313" key="2">
    <source>
        <dbReference type="EMBL" id="GHD55595.1"/>
    </source>
</evidence>
<keyword evidence="1" id="KW-0472">Membrane</keyword>
<accession>A0A8H9IMA0</accession>
<dbReference type="GO" id="GO:0043683">
    <property type="term" value="P:type IV pilus assembly"/>
    <property type="evidence" value="ECO:0007669"/>
    <property type="project" value="TreeGrafter"/>
</dbReference>
<keyword evidence="3" id="KW-1185">Reference proteome</keyword>
<organism evidence="2 3">
    <name type="scientific">Vreelandella hamiltonii</name>
    <dbReference type="NCBI Taxonomy" id="502829"/>
    <lineage>
        <taxon>Bacteria</taxon>
        <taxon>Pseudomonadati</taxon>
        <taxon>Pseudomonadota</taxon>
        <taxon>Gammaproteobacteria</taxon>
        <taxon>Oceanospirillales</taxon>
        <taxon>Halomonadaceae</taxon>
        <taxon>Vreelandella</taxon>
    </lineage>
</organism>
<dbReference type="PANTHER" id="PTHR40278:SF2">
    <property type="entry name" value="TYPE IV PILUS INNER MEMBRANE COMPONENT PILN"/>
    <property type="match status" value="1"/>
</dbReference>
<dbReference type="InterPro" id="IPR052534">
    <property type="entry name" value="Extracell_DNA_Util/SecSys_Comp"/>
</dbReference>
<name>A0A8H9IMA0_9GAMM</name>
<dbReference type="GO" id="GO:0043107">
    <property type="term" value="P:type IV pilus-dependent motility"/>
    <property type="evidence" value="ECO:0007669"/>
    <property type="project" value="TreeGrafter"/>
</dbReference>
<keyword evidence="1" id="KW-1133">Transmembrane helix</keyword>
<gene>
    <name evidence="2" type="ORF">GCM10007157_05630</name>
</gene>
<dbReference type="PANTHER" id="PTHR40278">
    <property type="entry name" value="DNA UTILIZATION PROTEIN HOFN"/>
    <property type="match status" value="1"/>
</dbReference>
<evidence type="ECO:0000313" key="3">
    <source>
        <dbReference type="Proteomes" id="UP000623776"/>
    </source>
</evidence>
<protein>
    <submittedName>
        <fullName evidence="2">Pilus assembly protein PilN</fullName>
    </submittedName>
</protein>
<dbReference type="Proteomes" id="UP000623776">
    <property type="component" value="Unassembled WGS sequence"/>
</dbReference>
<dbReference type="InterPro" id="IPR007813">
    <property type="entry name" value="PilN"/>
</dbReference>
<feature type="transmembrane region" description="Helical" evidence="1">
    <location>
        <begin position="21"/>
        <end position="44"/>
    </location>
</feature>